<gene>
    <name evidence="3 4" type="primary">mtnA</name>
    <name evidence="4" type="ORF">DESAM_21722</name>
</gene>
<dbReference type="OrthoDB" id="9803436at2"/>
<dbReference type="STRING" id="1121451.DESAM_21722"/>
<keyword evidence="5" id="KW-1185">Reference proteome</keyword>
<dbReference type="InterPro" id="IPR011559">
    <property type="entry name" value="Initiation_fac_2B_a/b/d"/>
</dbReference>
<dbReference type="NCBIfam" id="TIGR00524">
    <property type="entry name" value="eIF-2B_rel"/>
    <property type="match status" value="1"/>
</dbReference>
<dbReference type="Gene3D" id="1.20.120.420">
    <property type="entry name" value="translation initiation factor eif-2b, domain 1"/>
    <property type="match status" value="1"/>
</dbReference>
<dbReference type="GO" id="GO:0046523">
    <property type="term" value="F:S-methyl-5-thioribose-1-phosphate isomerase activity"/>
    <property type="evidence" value="ECO:0007669"/>
    <property type="project" value="UniProtKB-UniRule"/>
</dbReference>
<comment type="similarity">
    <text evidence="3">Belongs to the EIF-2B alpha/beta/delta subunits family. MtnA subfamily.</text>
</comment>
<dbReference type="FunFam" id="3.40.50.10470:FF:000006">
    <property type="entry name" value="Methylthioribose-1-phosphate isomerase"/>
    <property type="match status" value="1"/>
</dbReference>
<dbReference type="EC" id="5.3.1.23" evidence="3"/>
<feature type="binding site" evidence="3">
    <location>
        <begin position="47"/>
        <end position="49"/>
    </location>
    <ligand>
        <name>substrate</name>
    </ligand>
</feature>
<dbReference type="SUPFAM" id="SSF100950">
    <property type="entry name" value="NagB/RpiA/CoA transferase-like"/>
    <property type="match status" value="1"/>
</dbReference>
<feature type="active site" description="Proton donor" evidence="3">
    <location>
        <position position="236"/>
    </location>
</feature>
<evidence type="ECO:0000256" key="1">
    <source>
        <dbReference type="ARBA" id="ARBA00022605"/>
    </source>
</evidence>
<comment type="catalytic activity">
    <reaction evidence="3">
        <text>5-(methylsulfanyl)-alpha-D-ribose 1-phosphate = 5-(methylsulfanyl)-D-ribulose 1-phosphate</text>
        <dbReference type="Rhea" id="RHEA:19989"/>
        <dbReference type="ChEBI" id="CHEBI:58533"/>
        <dbReference type="ChEBI" id="CHEBI:58548"/>
        <dbReference type="EC" id="5.3.1.23"/>
    </reaction>
</comment>
<evidence type="ECO:0000313" key="4">
    <source>
        <dbReference type="EMBL" id="CCO23999.1"/>
    </source>
</evidence>
<comment type="function">
    <text evidence="3">Catalyzes the interconversion of methylthioribose-1-phosphate (MTR-1-P) into methylthioribulose-1-phosphate (MTRu-1-P).</text>
</comment>
<dbReference type="Proteomes" id="UP000010808">
    <property type="component" value="Chromosome"/>
</dbReference>
<dbReference type="KEGG" id="dhy:DESAM_21722"/>
<keyword evidence="1 3" id="KW-0028">Amino-acid biosynthesis</keyword>
<dbReference type="InterPro" id="IPR027363">
    <property type="entry name" value="M1Pi_N"/>
</dbReference>
<dbReference type="HOGENOM" id="CLU_016218_1_2_7"/>
<accession>L0RB72</accession>
<dbReference type="FunFam" id="1.20.120.420:FF:000003">
    <property type="entry name" value="Methylthioribose-1-phosphate isomerase"/>
    <property type="match status" value="1"/>
</dbReference>
<proteinExistence type="inferred from homology"/>
<feature type="binding site" evidence="3">
    <location>
        <position position="195"/>
    </location>
    <ligand>
        <name>substrate</name>
    </ligand>
</feature>
<evidence type="ECO:0000313" key="5">
    <source>
        <dbReference type="Proteomes" id="UP000010808"/>
    </source>
</evidence>
<reference evidence="4 5" key="1">
    <citation type="submission" date="2012-10" db="EMBL/GenBank/DDBJ databases">
        <authorList>
            <person name="Genoscope - CEA"/>
        </authorList>
    </citation>
    <scope>NUCLEOTIDE SEQUENCE [LARGE SCALE GENOMIC DNA]</scope>
    <source>
        <strain evidence="5">AM13 / DSM 14728</strain>
    </source>
</reference>
<dbReference type="InterPro" id="IPR005251">
    <property type="entry name" value="IF-M1Pi"/>
</dbReference>
<evidence type="ECO:0000256" key="3">
    <source>
        <dbReference type="HAMAP-Rule" id="MF_01678"/>
    </source>
</evidence>
<dbReference type="Pfam" id="PF01008">
    <property type="entry name" value="IF-2B"/>
    <property type="match status" value="1"/>
</dbReference>
<dbReference type="PANTHER" id="PTHR43475:SF1">
    <property type="entry name" value="METHYLTHIORIBOSE-1-PHOSPHATE ISOMERASE"/>
    <property type="match status" value="1"/>
</dbReference>
<comment type="pathway">
    <text evidence="3">Amino-acid biosynthesis; L-methionine biosynthesis via salvage pathway; L-methionine from S-methyl-5-thio-alpha-D-ribose 1-phosphate: step 1/6.</text>
</comment>
<dbReference type="Gene3D" id="3.40.50.10470">
    <property type="entry name" value="Translation initiation factor eif-2b, domain 2"/>
    <property type="match status" value="1"/>
</dbReference>
<dbReference type="PATRIC" id="fig|1121451.3.peg.1963"/>
<dbReference type="UniPathway" id="UPA00904">
    <property type="reaction ID" value="UER00874"/>
</dbReference>
<feature type="binding site" evidence="3">
    <location>
        <position position="88"/>
    </location>
    <ligand>
        <name>substrate</name>
    </ligand>
</feature>
<feature type="site" description="Transition state stabilizer" evidence="3">
    <location>
        <position position="156"/>
    </location>
</feature>
<dbReference type="InterPro" id="IPR042529">
    <property type="entry name" value="IF_2B-like_C"/>
</dbReference>
<name>L0RB72_9BACT</name>
<feature type="binding site" evidence="3">
    <location>
        <begin position="246"/>
        <end position="247"/>
    </location>
    <ligand>
        <name>substrate</name>
    </ligand>
</feature>
<dbReference type="AlphaFoldDB" id="L0RB72"/>
<dbReference type="RefSeq" id="WP_015336602.1">
    <property type="nucleotide sequence ID" value="NC_020055.1"/>
</dbReference>
<dbReference type="GO" id="GO:0019509">
    <property type="term" value="P:L-methionine salvage from methylthioadenosine"/>
    <property type="evidence" value="ECO:0007669"/>
    <property type="project" value="UniProtKB-UniRule"/>
</dbReference>
<dbReference type="HAMAP" id="MF_01678">
    <property type="entry name" value="Salvage_MtnA"/>
    <property type="match status" value="1"/>
</dbReference>
<dbReference type="NCBIfam" id="NF004326">
    <property type="entry name" value="PRK05720.1"/>
    <property type="match status" value="1"/>
</dbReference>
<dbReference type="PANTHER" id="PTHR43475">
    <property type="entry name" value="METHYLTHIORIBOSE-1-PHOSPHATE ISOMERASE"/>
    <property type="match status" value="1"/>
</dbReference>
<evidence type="ECO:0000256" key="2">
    <source>
        <dbReference type="ARBA" id="ARBA00023235"/>
    </source>
</evidence>
<protein>
    <recommendedName>
        <fullName evidence="3">Methylthioribose-1-phosphate isomerase</fullName>
        <shortName evidence="3">M1Pi</shortName>
        <shortName evidence="3">MTR-1-P isomerase</shortName>
        <ecNumber evidence="3">5.3.1.23</ecNumber>
    </recommendedName>
    <alternativeName>
        <fullName evidence="3">S-methyl-5-thioribose-1-phosphate isomerase</fullName>
    </alternativeName>
</protein>
<keyword evidence="2 3" id="KW-0413">Isomerase</keyword>
<dbReference type="InterPro" id="IPR000649">
    <property type="entry name" value="IF-2B-related"/>
</dbReference>
<keyword evidence="3" id="KW-0486">Methionine biosynthesis</keyword>
<dbReference type="EMBL" id="FO203522">
    <property type="protein sequence ID" value="CCO23999.1"/>
    <property type="molecule type" value="Genomic_DNA"/>
</dbReference>
<sequence length="347" mass="38056">MTEHIQFSPEKDALVLLDQRYLPTREDWFDCKTTDDIVEALIVMVVRGAPAIGVTAAYGCYLAGREVAGNSDWKVELEKNLDKIENARPTAVNLRWAVREMKRVWQESGDVSLDELCAVWLKRAKEIHVDDIRMCEDIGKFGGELMDDGDTIMTHCNAGALATAGYGTALGVVHGAVDQGKKVQVIANETRPFLQGARLTAYELHRDGIPVKVACDNACALLMKKGLVQKVVVGADRIAANGDAVNKIGTYGVALLAREFGIPFYVAAPVYTIDPETPTGDDVPIEDRTPTEVTHIGEHRITPEGVEVFNFAFDSTPNELIAGIITEKGVLRPPYIEAIKKLYSEED</sequence>
<dbReference type="eggNOG" id="COG0182">
    <property type="taxonomic scope" value="Bacteria"/>
</dbReference>
<organism evidence="4 5">
    <name type="scientific">Maridesulfovibrio hydrothermalis AM13 = DSM 14728</name>
    <dbReference type="NCBI Taxonomy" id="1121451"/>
    <lineage>
        <taxon>Bacteria</taxon>
        <taxon>Pseudomonadati</taxon>
        <taxon>Thermodesulfobacteriota</taxon>
        <taxon>Desulfovibrionia</taxon>
        <taxon>Desulfovibrionales</taxon>
        <taxon>Desulfovibrionaceae</taxon>
        <taxon>Maridesulfovibrio</taxon>
    </lineage>
</organism>
<dbReference type="NCBIfam" id="TIGR00512">
    <property type="entry name" value="salvage_mtnA"/>
    <property type="match status" value="1"/>
</dbReference>
<dbReference type="InterPro" id="IPR037171">
    <property type="entry name" value="NagB/RpiA_transferase-like"/>
</dbReference>